<feature type="transmembrane region" description="Helical" evidence="1">
    <location>
        <begin position="62"/>
        <end position="82"/>
    </location>
</feature>
<keyword evidence="1" id="KW-1133">Transmembrane helix</keyword>
<evidence type="ECO:0000313" key="2">
    <source>
        <dbReference type="EMBL" id="QQQ44389.1"/>
    </source>
</evidence>
<feature type="transmembrane region" description="Helical" evidence="1">
    <location>
        <begin position="23"/>
        <end position="42"/>
    </location>
</feature>
<reference evidence="2 3" key="1">
    <citation type="submission" date="2021-01" db="EMBL/GenBank/DDBJ databases">
        <title>Genome Characterization of a novel Stenotrophomonas isolate with high keratinase activity.</title>
        <authorList>
            <person name="Cao Z.-J."/>
        </authorList>
    </citation>
    <scope>NUCLEOTIDE SEQUENCE [LARGE SCALE GENOMIC DNA]</scope>
    <source>
        <strain evidence="2 3">DHHJ</strain>
    </source>
</reference>
<dbReference type="Proteomes" id="UP000596095">
    <property type="component" value="Chromosome"/>
</dbReference>
<keyword evidence="1" id="KW-0472">Membrane</keyword>
<dbReference type="EMBL" id="CP067993">
    <property type="protein sequence ID" value="QQQ44389.1"/>
    <property type="molecule type" value="Genomic_DNA"/>
</dbReference>
<name>A0ABD7C973_STEMA</name>
<dbReference type="AlphaFoldDB" id="A0ABD7C973"/>
<keyword evidence="1" id="KW-0812">Transmembrane</keyword>
<proteinExistence type="predicted"/>
<protein>
    <submittedName>
        <fullName evidence="2">DUF2523 domain-containing protein</fullName>
    </submittedName>
</protein>
<evidence type="ECO:0000313" key="3">
    <source>
        <dbReference type="Proteomes" id="UP000596095"/>
    </source>
</evidence>
<dbReference type="Pfam" id="PF10734">
    <property type="entry name" value="DUF2523"/>
    <property type="match status" value="1"/>
</dbReference>
<gene>
    <name evidence="2" type="ORF">JJL50_10320</name>
</gene>
<dbReference type="InterPro" id="IPR019670">
    <property type="entry name" value="DUF2523"/>
</dbReference>
<dbReference type="RefSeq" id="WP_154349064.1">
    <property type="nucleotide sequence ID" value="NZ_CP040435.1"/>
</dbReference>
<accession>A0ABD7C973</accession>
<evidence type="ECO:0000256" key="1">
    <source>
        <dbReference type="SAM" id="Phobius"/>
    </source>
</evidence>
<organism evidence="2 3">
    <name type="scientific">Stenotrophomonas maltophilia</name>
    <name type="common">Pseudomonas maltophilia</name>
    <name type="synonym">Xanthomonas maltophilia</name>
    <dbReference type="NCBI Taxonomy" id="40324"/>
    <lineage>
        <taxon>Bacteria</taxon>
        <taxon>Pseudomonadati</taxon>
        <taxon>Pseudomonadota</taxon>
        <taxon>Gammaproteobacteria</taxon>
        <taxon>Lysobacterales</taxon>
        <taxon>Lysobacteraceae</taxon>
        <taxon>Stenotrophomonas</taxon>
        <taxon>Stenotrophomonas maltophilia group</taxon>
    </lineage>
</organism>
<sequence>MSLFTEGLSVWLSKVIISKAARWVTKTFFGLGIGLGSYVMILQPLLDWAIAKWQAMPGNIAMWLHALGVDVAVSIILSAYGFKGTERLFLRRRDNP</sequence>